<protein>
    <submittedName>
        <fullName evidence="3">DDE-1 domain-containing protein</fullName>
    </submittedName>
</protein>
<dbReference type="PANTHER" id="PTHR19303">
    <property type="entry name" value="TRANSPOSON"/>
    <property type="match status" value="1"/>
</dbReference>
<dbReference type="EMBL" id="CAMXCT010006624">
    <property type="protein sequence ID" value="CAI4017240.1"/>
    <property type="molecule type" value="Genomic_DNA"/>
</dbReference>
<gene>
    <name evidence="2" type="ORF">C1SCF055_LOCUS41899</name>
</gene>
<reference evidence="2" key="1">
    <citation type="submission" date="2022-10" db="EMBL/GenBank/DDBJ databases">
        <authorList>
            <person name="Chen Y."/>
            <person name="Dougan E. K."/>
            <person name="Chan C."/>
            <person name="Rhodes N."/>
            <person name="Thang M."/>
        </authorList>
    </citation>
    <scope>NUCLEOTIDE SEQUENCE</scope>
</reference>
<keyword evidence="4" id="KW-1185">Reference proteome</keyword>
<sequence>MSLATVTLAQNKAAEVKATLAQNQAKIRSCQQQARRQAKSLLQGGLSCAAVRRVLAVYAVSEWDLGLAVQAAQRLSSLATSDARFPTSESVRTLFTEHDLDDLLQVFDDGHALWVPARKFASQWAVRRGRLRATDAVDPDLLRQKVASFWRSASYLANKFSHQDIVWINVDETCVTCSPACPTGCVVGAHCWKTPPANAHMRVKKDTSRKTFTYVAMIASRPCIQAALPHFLVCSESRMPKLVARAFKALPPSRLQLLRGKSSWVTAETFVTILTELQKALQPWLPAVKPILLLDCACPHLPKKVLSFAQKKGLQLLFVPSCGTSLLQPLDIFAFAAFKIYLRRKYQEHRRTALDGHPDLLAWVWQLGQAGQDFFGKRKWAHAFAGVGCGGDVSQLHSSLKNFMGNPVSFPLPAKPTDAELALIWPKRRKMSYAAAYLF</sequence>
<evidence type="ECO:0000313" key="2">
    <source>
        <dbReference type="EMBL" id="CAI4017240.1"/>
    </source>
</evidence>
<dbReference type="Gene3D" id="3.30.420.10">
    <property type="entry name" value="Ribonuclease H-like superfamily/Ribonuclease H"/>
    <property type="match status" value="1"/>
</dbReference>
<dbReference type="Proteomes" id="UP001152797">
    <property type="component" value="Unassembled WGS sequence"/>
</dbReference>
<name>A0A9P1DVT9_9DINO</name>
<evidence type="ECO:0000313" key="3">
    <source>
        <dbReference type="EMBL" id="CAL4804552.1"/>
    </source>
</evidence>
<dbReference type="EMBL" id="CAMXCT030006624">
    <property type="protein sequence ID" value="CAL4804552.1"/>
    <property type="molecule type" value="Genomic_DNA"/>
</dbReference>
<dbReference type="PANTHER" id="PTHR19303:SF73">
    <property type="entry name" value="PROTEIN PDC2"/>
    <property type="match status" value="1"/>
</dbReference>
<dbReference type="GO" id="GO:0003677">
    <property type="term" value="F:DNA binding"/>
    <property type="evidence" value="ECO:0007669"/>
    <property type="project" value="TreeGrafter"/>
</dbReference>
<dbReference type="InterPro" id="IPR050863">
    <property type="entry name" value="CenT-Element_Derived"/>
</dbReference>
<dbReference type="Pfam" id="PF03184">
    <property type="entry name" value="DDE_1"/>
    <property type="match status" value="1"/>
</dbReference>
<organism evidence="2">
    <name type="scientific">Cladocopium goreaui</name>
    <dbReference type="NCBI Taxonomy" id="2562237"/>
    <lineage>
        <taxon>Eukaryota</taxon>
        <taxon>Sar</taxon>
        <taxon>Alveolata</taxon>
        <taxon>Dinophyceae</taxon>
        <taxon>Suessiales</taxon>
        <taxon>Symbiodiniaceae</taxon>
        <taxon>Cladocopium</taxon>
    </lineage>
</organism>
<dbReference type="OrthoDB" id="5425161at2759"/>
<comment type="caution">
    <text evidence="2">The sequence shown here is derived from an EMBL/GenBank/DDBJ whole genome shotgun (WGS) entry which is preliminary data.</text>
</comment>
<reference evidence="3 4" key="2">
    <citation type="submission" date="2024-05" db="EMBL/GenBank/DDBJ databases">
        <authorList>
            <person name="Chen Y."/>
            <person name="Shah S."/>
            <person name="Dougan E. K."/>
            <person name="Thang M."/>
            <person name="Chan C."/>
        </authorList>
    </citation>
    <scope>NUCLEOTIDE SEQUENCE [LARGE SCALE GENOMIC DNA]</scope>
</reference>
<dbReference type="InterPro" id="IPR036397">
    <property type="entry name" value="RNaseH_sf"/>
</dbReference>
<dbReference type="EMBL" id="CAMXCT020006624">
    <property type="protein sequence ID" value="CAL1170615.1"/>
    <property type="molecule type" value="Genomic_DNA"/>
</dbReference>
<proteinExistence type="predicted"/>
<evidence type="ECO:0000313" key="4">
    <source>
        <dbReference type="Proteomes" id="UP001152797"/>
    </source>
</evidence>
<feature type="domain" description="DDE-1" evidence="1">
    <location>
        <begin position="261"/>
        <end position="348"/>
    </location>
</feature>
<accession>A0A9P1DVT9</accession>
<dbReference type="AlphaFoldDB" id="A0A9P1DVT9"/>
<evidence type="ECO:0000259" key="1">
    <source>
        <dbReference type="Pfam" id="PF03184"/>
    </source>
</evidence>
<dbReference type="GO" id="GO:0005634">
    <property type="term" value="C:nucleus"/>
    <property type="evidence" value="ECO:0007669"/>
    <property type="project" value="TreeGrafter"/>
</dbReference>
<dbReference type="InterPro" id="IPR004875">
    <property type="entry name" value="DDE_SF_endonuclease_dom"/>
</dbReference>